<evidence type="ECO:0000256" key="1">
    <source>
        <dbReference type="SAM" id="Phobius"/>
    </source>
</evidence>
<dbReference type="AlphaFoldDB" id="A0A914HP24"/>
<keyword evidence="1" id="KW-1133">Transmembrane helix</keyword>
<dbReference type="Proteomes" id="UP000887572">
    <property type="component" value="Unplaced"/>
</dbReference>
<feature type="transmembrane region" description="Helical" evidence="1">
    <location>
        <begin position="98"/>
        <end position="119"/>
    </location>
</feature>
<dbReference type="WBParaSite" id="Gr19_v10_g2915.t1">
    <property type="protein sequence ID" value="Gr19_v10_g2915.t1"/>
    <property type="gene ID" value="Gr19_v10_g2915"/>
</dbReference>
<sequence length="122" mass="13259">MDKEFIQNGNVLRLSRYNFAKLQEIPTCPMTACQQSQSAKPITTTTTTNPTTTTTTTTTVSSTVLHPASALSWIERVAVKCGTSFSFATRSISKFKTILLIICQLVLAIACAMSVEVHLDAN</sequence>
<name>A0A914HP24_GLORO</name>
<evidence type="ECO:0000313" key="2">
    <source>
        <dbReference type="Proteomes" id="UP000887572"/>
    </source>
</evidence>
<evidence type="ECO:0000313" key="3">
    <source>
        <dbReference type="WBParaSite" id="Gr19_v10_g2915.t1"/>
    </source>
</evidence>
<protein>
    <submittedName>
        <fullName evidence="3">Uncharacterized protein</fullName>
    </submittedName>
</protein>
<keyword evidence="1" id="KW-0812">Transmembrane</keyword>
<reference evidence="3" key="1">
    <citation type="submission" date="2022-11" db="UniProtKB">
        <authorList>
            <consortium name="WormBaseParasite"/>
        </authorList>
    </citation>
    <scope>IDENTIFICATION</scope>
</reference>
<accession>A0A914HP24</accession>
<keyword evidence="2" id="KW-1185">Reference proteome</keyword>
<keyword evidence="1" id="KW-0472">Membrane</keyword>
<proteinExistence type="predicted"/>
<organism evidence="2 3">
    <name type="scientific">Globodera rostochiensis</name>
    <name type="common">Golden nematode worm</name>
    <name type="synonym">Heterodera rostochiensis</name>
    <dbReference type="NCBI Taxonomy" id="31243"/>
    <lineage>
        <taxon>Eukaryota</taxon>
        <taxon>Metazoa</taxon>
        <taxon>Ecdysozoa</taxon>
        <taxon>Nematoda</taxon>
        <taxon>Chromadorea</taxon>
        <taxon>Rhabditida</taxon>
        <taxon>Tylenchina</taxon>
        <taxon>Tylenchomorpha</taxon>
        <taxon>Tylenchoidea</taxon>
        <taxon>Heteroderidae</taxon>
        <taxon>Heteroderinae</taxon>
        <taxon>Globodera</taxon>
    </lineage>
</organism>